<dbReference type="EMBL" id="QUQO01000001">
    <property type="protein sequence ID" value="RFB04778.1"/>
    <property type="molecule type" value="Genomic_DNA"/>
</dbReference>
<evidence type="ECO:0008006" key="4">
    <source>
        <dbReference type="Google" id="ProtNLM"/>
    </source>
</evidence>
<dbReference type="SUPFAM" id="SSF56935">
    <property type="entry name" value="Porins"/>
    <property type="match status" value="1"/>
</dbReference>
<feature type="chain" id="PRO_5016828554" description="Porin" evidence="1">
    <location>
        <begin position="23"/>
        <end position="340"/>
    </location>
</feature>
<reference evidence="2 3" key="1">
    <citation type="submission" date="2018-08" db="EMBL/GenBank/DDBJ databases">
        <title>Parvularcula sp. SM1705, isolated from surface water of the South Sea China.</title>
        <authorList>
            <person name="Sun L."/>
        </authorList>
    </citation>
    <scope>NUCLEOTIDE SEQUENCE [LARGE SCALE GENOMIC DNA]</scope>
    <source>
        <strain evidence="2 3">SM1705</strain>
    </source>
</reference>
<keyword evidence="1" id="KW-0732">Signal</keyword>
<organism evidence="2 3">
    <name type="scientific">Parvularcula marina</name>
    <dbReference type="NCBI Taxonomy" id="2292771"/>
    <lineage>
        <taxon>Bacteria</taxon>
        <taxon>Pseudomonadati</taxon>
        <taxon>Pseudomonadota</taxon>
        <taxon>Alphaproteobacteria</taxon>
        <taxon>Parvularculales</taxon>
        <taxon>Parvularculaceae</taxon>
        <taxon>Parvularcula</taxon>
    </lineage>
</organism>
<evidence type="ECO:0000313" key="2">
    <source>
        <dbReference type="EMBL" id="RFB04778.1"/>
    </source>
</evidence>
<keyword evidence="3" id="KW-1185">Reference proteome</keyword>
<proteinExistence type="predicted"/>
<dbReference type="InParanoid" id="A0A371RH43"/>
<evidence type="ECO:0000256" key="1">
    <source>
        <dbReference type="SAM" id="SignalP"/>
    </source>
</evidence>
<feature type="signal peptide" evidence="1">
    <location>
        <begin position="1"/>
        <end position="22"/>
    </location>
</feature>
<comment type="caution">
    <text evidence="2">The sequence shown here is derived from an EMBL/GenBank/DDBJ whole genome shotgun (WGS) entry which is preliminary data.</text>
</comment>
<protein>
    <recommendedName>
        <fullName evidence="4">Porin</fullName>
    </recommendedName>
</protein>
<sequence>MRHFIRLLAGGLAATCASAALAASAMTQDFRLNGERLSSFEEPLAAQFGDITFSLNGLIDGALDADLNNSRKDDLDGRLTANFEMSAVTQLPIRWNVGLAYFGQYETIFDEDSYTDNIAGFISGSWGTIVGGEVADIVQEETRRLRGAGNARLAFDGPLGGLDDWGGGYVGQFGPSRLSTIIDENGDVDFGWVWARPVGVAGYRYGLRYTNGDFRSDDGVTVFETDSVTGTFEHSYGRRNISIGLGAERLEALGVEADRWYSSAGWQYQFGNIVLSAEGHYGEIEGEEEASGALGAQYFLARGLSANLGINYSEAVVTLETIPLLNRDELQALLSLRYGY</sequence>
<dbReference type="RefSeq" id="WP_116391411.1">
    <property type="nucleotide sequence ID" value="NZ_QUQO01000001.1"/>
</dbReference>
<name>A0A371RH43_9PROT</name>
<accession>A0A371RH43</accession>
<dbReference type="AlphaFoldDB" id="A0A371RH43"/>
<evidence type="ECO:0000313" key="3">
    <source>
        <dbReference type="Proteomes" id="UP000264589"/>
    </source>
</evidence>
<dbReference type="OrthoDB" id="7593003at2"/>
<dbReference type="Proteomes" id="UP000264589">
    <property type="component" value="Unassembled WGS sequence"/>
</dbReference>
<gene>
    <name evidence="2" type="ORF">DX908_05475</name>
</gene>